<proteinExistence type="predicted"/>
<feature type="domain" description="F-box" evidence="1">
    <location>
        <begin position="11"/>
        <end position="55"/>
    </location>
</feature>
<dbReference type="SUPFAM" id="SSF52047">
    <property type="entry name" value="RNI-like"/>
    <property type="match status" value="1"/>
</dbReference>
<dbReference type="Proteomes" id="UP001627154">
    <property type="component" value="Unassembled WGS sequence"/>
</dbReference>
<keyword evidence="3" id="KW-1185">Reference proteome</keyword>
<dbReference type="Gene3D" id="1.20.1280.50">
    <property type="match status" value="1"/>
</dbReference>
<dbReference type="InterPro" id="IPR001810">
    <property type="entry name" value="F-box_dom"/>
</dbReference>
<dbReference type="Gene3D" id="3.80.10.10">
    <property type="entry name" value="Ribonuclease Inhibitor"/>
    <property type="match status" value="1"/>
</dbReference>
<gene>
    <name evidence="2" type="ORF">TKK_016775</name>
</gene>
<dbReference type="CDD" id="cd09917">
    <property type="entry name" value="F-box_SF"/>
    <property type="match status" value="1"/>
</dbReference>
<evidence type="ECO:0000259" key="1">
    <source>
        <dbReference type="PROSITE" id="PS50181"/>
    </source>
</evidence>
<protein>
    <recommendedName>
        <fullName evidence="1">F-box domain-containing protein</fullName>
    </recommendedName>
</protein>
<dbReference type="EMBL" id="JBJJXI010000136">
    <property type="protein sequence ID" value="KAL3387649.1"/>
    <property type="molecule type" value="Genomic_DNA"/>
</dbReference>
<dbReference type="PROSITE" id="PS50181">
    <property type="entry name" value="FBOX"/>
    <property type="match status" value="1"/>
</dbReference>
<comment type="caution">
    <text evidence="2">The sequence shown here is derived from an EMBL/GenBank/DDBJ whole genome shotgun (WGS) entry which is preliminary data.</text>
</comment>
<accession>A0ABD2W4C4</accession>
<reference evidence="2 3" key="1">
    <citation type="journal article" date="2024" name="bioRxiv">
        <title>A reference genome for Trichogramma kaykai: A tiny desert-dwelling parasitoid wasp with competing sex-ratio distorters.</title>
        <authorList>
            <person name="Culotta J."/>
            <person name="Lindsey A.R."/>
        </authorList>
    </citation>
    <scope>NUCLEOTIDE SEQUENCE [LARGE SCALE GENOMIC DNA]</scope>
    <source>
        <strain evidence="2 3">KSX58</strain>
    </source>
</reference>
<evidence type="ECO:0000313" key="2">
    <source>
        <dbReference type="EMBL" id="KAL3387649.1"/>
    </source>
</evidence>
<sequence>MELLRRFRKKPRYSDMLPDDVLIKIFESLTIGERLKAERTCTRWSYLTKLTWSHTTCEEVCNYFMKKRRLTADRVILVLSRCAQYLTHICLNRSHHAIKGIENEEKAQELFEVLRRKARKLERIQWDFNVPADTLVKFYFTRINLLENFDNTGLFKEIEFKKLLDLLERARNLKFYTWNVGNGELRRINYAQTVFDKLPHDLKSLKVNCTVNLFWMKIIIQHLHKFENLTEFSMRGTLMYTQNQADRRSIFTFDHNAQLPAWLEQVEIDGIFPDDKINFLRKLKSLRHLSLTFGSITLDDLHLLINNNPQLEHLVLRKMDDFEEEKFEIVSQLPNLKFLRLENLPRLEGTSLMNCKQIQGKEFLYYVGSF</sequence>
<evidence type="ECO:0000313" key="3">
    <source>
        <dbReference type="Proteomes" id="UP001627154"/>
    </source>
</evidence>
<organism evidence="2 3">
    <name type="scientific">Trichogramma kaykai</name>
    <dbReference type="NCBI Taxonomy" id="54128"/>
    <lineage>
        <taxon>Eukaryota</taxon>
        <taxon>Metazoa</taxon>
        <taxon>Ecdysozoa</taxon>
        <taxon>Arthropoda</taxon>
        <taxon>Hexapoda</taxon>
        <taxon>Insecta</taxon>
        <taxon>Pterygota</taxon>
        <taxon>Neoptera</taxon>
        <taxon>Endopterygota</taxon>
        <taxon>Hymenoptera</taxon>
        <taxon>Apocrita</taxon>
        <taxon>Proctotrupomorpha</taxon>
        <taxon>Chalcidoidea</taxon>
        <taxon>Trichogrammatidae</taxon>
        <taxon>Trichogramma</taxon>
    </lineage>
</organism>
<dbReference type="SUPFAM" id="SSF81383">
    <property type="entry name" value="F-box domain"/>
    <property type="match status" value="1"/>
</dbReference>
<name>A0ABD2W4C4_9HYME</name>
<dbReference type="InterPro" id="IPR036047">
    <property type="entry name" value="F-box-like_dom_sf"/>
</dbReference>
<dbReference type="AlphaFoldDB" id="A0ABD2W4C4"/>
<dbReference type="Pfam" id="PF12937">
    <property type="entry name" value="F-box-like"/>
    <property type="match status" value="1"/>
</dbReference>
<dbReference type="InterPro" id="IPR032675">
    <property type="entry name" value="LRR_dom_sf"/>
</dbReference>